<dbReference type="Proteomes" id="UP001224775">
    <property type="component" value="Unassembled WGS sequence"/>
</dbReference>
<feature type="compositionally biased region" description="Polar residues" evidence="1">
    <location>
        <begin position="192"/>
        <end position="208"/>
    </location>
</feature>
<dbReference type="EMBL" id="JATAAI010000013">
    <property type="protein sequence ID" value="KAK1741579.1"/>
    <property type="molecule type" value="Genomic_DNA"/>
</dbReference>
<accession>A0AAD8Y850</accession>
<name>A0AAD8Y850_9STRA</name>
<proteinExistence type="predicted"/>
<protein>
    <submittedName>
        <fullName evidence="2">Uncharacterized protein</fullName>
    </submittedName>
</protein>
<sequence length="279" mass="31420">MAPQQTVDFDEWDDDEMIVPSARIINIAPQSQDCDCDCDCELGEAQSSSSSLMTQTKEMPPSILRRQLCPRQQQPPHWPKRQHVHFADGPRRKISSSPPSVITAIYYRPRTPIADISSLYYSALDVKNFKREFRALIRSQKLARQRLQQNSEERLSTTATTDASCTQERTSTVQHHDNSFWRSKVSRWSAQTKEATSATVSNPPSSGGNEDYTHCITDCDDDVDSSISPSAQGGIFSSVFDVAREAASLFGTSSSNAYYQKDRAQQQSQHHLIDTLYLF</sequence>
<feature type="compositionally biased region" description="Polar residues" evidence="1">
    <location>
        <begin position="146"/>
        <end position="173"/>
    </location>
</feature>
<dbReference type="AlphaFoldDB" id="A0AAD8Y850"/>
<evidence type="ECO:0000313" key="3">
    <source>
        <dbReference type="Proteomes" id="UP001224775"/>
    </source>
</evidence>
<organism evidence="2 3">
    <name type="scientific">Skeletonema marinoi</name>
    <dbReference type="NCBI Taxonomy" id="267567"/>
    <lineage>
        <taxon>Eukaryota</taxon>
        <taxon>Sar</taxon>
        <taxon>Stramenopiles</taxon>
        <taxon>Ochrophyta</taxon>
        <taxon>Bacillariophyta</taxon>
        <taxon>Coscinodiscophyceae</taxon>
        <taxon>Thalassiosirophycidae</taxon>
        <taxon>Thalassiosirales</taxon>
        <taxon>Skeletonemataceae</taxon>
        <taxon>Skeletonema</taxon>
        <taxon>Skeletonema marinoi-dohrnii complex</taxon>
    </lineage>
</organism>
<evidence type="ECO:0000313" key="2">
    <source>
        <dbReference type="EMBL" id="KAK1741579.1"/>
    </source>
</evidence>
<feature type="region of interest" description="Disordered" evidence="1">
    <location>
        <begin position="192"/>
        <end position="212"/>
    </location>
</feature>
<reference evidence="2" key="1">
    <citation type="submission" date="2023-06" db="EMBL/GenBank/DDBJ databases">
        <title>Survivors Of The Sea: Transcriptome response of Skeletonema marinoi to long-term dormancy.</title>
        <authorList>
            <person name="Pinder M.I.M."/>
            <person name="Kourtchenko O."/>
            <person name="Robertson E.K."/>
            <person name="Larsson T."/>
            <person name="Maumus F."/>
            <person name="Osuna-Cruz C.M."/>
            <person name="Vancaester E."/>
            <person name="Stenow R."/>
            <person name="Vandepoele K."/>
            <person name="Ploug H."/>
            <person name="Bruchert V."/>
            <person name="Godhe A."/>
            <person name="Topel M."/>
        </authorList>
    </citation>
    <scope>NUCLEOTIDE SEQUENCE</scope>
    <source>
        <strain evidence="2">R05AC</strain>
    </source>
</reference>
<keyword evidence="3" id="KW-1185">Reference proteome</keyword>
<comment type="caution">
    <text evidence="2">The sequence shown here is derived from an EMBL/GenBank/DDBJ whole genome shotgun (WGS) entry which is preliminary data.</text>
</comment>
<gene>
    <name evidence="2" type="ORF">QTG54_008057</name>
</gene>
<evidence type="ECO:0000256" key="1">
    <source>
        <dbReference type="SAM" id="MobiDB-lite"/>
    </source>
</evidence>
<feature type="region of interest" description="Disordered" evidence="1">
    <location>
        <begin position="144"/>
        <end position="177"/>
    </location>
</feature>